<evidence type="ECO:0000256" key="4">
    <source>
        <dbReference type="ARBA" id="ARBA00022692"/>
    </source>
</evidence>
<dbReference type="PANTHER" id="PTHR32507:SF7">
    <property type="entry name" value="K(+)_H(+) ANTIPORTER NHAP2"/>
    <property type="match status" value="1"/>
</dbReference>
<keyword evidence="2" id="KW-0813">Transport</keyword>
<evidence type="ECO:0000256" key="7">
    <source>
        <dbReference type="ARBA" id="ARBA00023136"/>
    </source>
</evidence>
<organism evidence="10 11">
    <name type="scientific">Lachnoanaerobaculum gingivalis</name>
    <dbReference type="NCBI Taxonomy" id="2490855"/>
    <lineage>
        <taxon>Bacteria</taxon>
        <taxon>Bacillati</taxon>
        <taxon>Bacillota</taxon>
        <taxon>Clostridia</taxon>
        <taxon>Lachnospirales</taxon>
        <taxon>Lachnospiraceae</taxon>
        <taxon>Lachnoanaerobaculum</taxon>
    </lineage>
</organism>
<evidence type="ECO:0000313" key="10">
    <source>
        <dbReference type="EMBL" id="RRJ27218.1"/>
    </source>
</evidence>
<evidence type="ECO:0000259" key="9">
    <source>
        <dbReference type="Pfam" id="PF00999"/>
    </source>
</evidence>
<evidence type="ECO:0000256" key="3">
    <source>
        <dbReference type="ARBA" id="ARBA00022449"/>
    </source>
</evidence>
<dbReference type="Pfam" id="PF00999">
    <property type="entry name" value="Na_H_Exchanger"/>
    <property type="match status" value="1"/>
</dbReference>
<reference evidence="10 11" key="1">
    <citation type="submission" date="2018-11" db="EMBL/GenBank/DDBJ databases">
        <title>Genome sequencing of Lachnoanaerobaculum sp. KCOM 2030 (= ChDC B114).</title>
        <authorList>
            <person name="Kook J.-K."/>
            <person name="Park S.-N."/>
            <person name="Lim Y.K."/>
        </authorList>
    </citation>
    <scope>NUCLEOTIDE SEQUENCE [LARGE SCALE GENOMIC DNA]</scope>
    <source>
        <strain evidence="10 11">KCOM 2030</strain>
    </source>
</reference>
<dbReference type="EMBL" id="RRCO01000001">
    <property type="protein sequence ID" value="RRJ27218.1"/>
    <property type="molecule type" value="Genomic_DNA"/>
</dbReference>
<evidence type="ECO:0000256" key="1">
    <source>
        <dbReference type="ARBA" id="ARBA00004651"/>
    </source>
</evidence>
<dbReference type="GO" id="GO:1902600">
    <property type="term" value="P:proton transmembrane transport"/>
    <property type="evidence" value="ECO:0007669"/>
    <property type="project" value="InterPro"/>
</dbReference>
<sequence length="128" mass="13974">MQIVIFFILGLLAYPSRLPQIAPTALILAVFITLIARPFTVSLLLPFKAGLNQIFLISWAGFRGALSIVFAITATLNTVSEYDIFHSVFFIVLLSILVQGSLLSFAAKKSNMIDDNMENSSTGSMVSQ</sequence>
<comment type="subcellular location">
    <subcellularLocation>
        <location evidence="1">Cell membrane</location>
        <topology evidence="1">Multi-pass membrane protein</topology>
    </subcellularLocation>
</comment>
<keyword evidence="5 8" id="KW-1133">Transmembrane helix</keyword>
<dbReference type="GO" id="GO:0005886">
    <property type="term" value="C:plasma membrane"/>
    <property type="evidence" value="ECO:0007669"/>
    <property type="project" value="UniProtKB-SubCell"/>
</dbReference>
<dbReference type="OrthoDB" id="9810759at2"/>
<dbReference type="AlphaFoldDB" id="A0A3P3R2P0"/>
<feature type="transmembrane region" description="Helical" evidence="8">
    <location>
        <begin position="54"/>
        <end position="72"/>
    </location>
</feature>
<proteinExistence type="predicted"/>
<evidence type="ECO:0000256" key="6">
    <source>
        <dbReference type="ARBA" id="ARBA00023065"/>
    </source>
</evidence>
<keyword evidence="7 8" id="KW-0472">Membrane</keyword>
<feature type="domain" description="Cation/H+ exchanger transmembrane" evidence="9">
    <location>
        <begin position="2"/>
        <end position="108"/>
    </location>
</feature>
<dbReference type="GO" id="GO:0015297">
    <property type="term" value="F:antiporter activity"/>
    <property type="evidence" value="ECO:0007669"/>
    <property type="project" value="UniProtKB-KW"/>
</dbReference>
<evidence type="ECO:0000256" key="8">
    <source>
        <dbReference type="SAM" id="Phobius"/>
    </source>
</evidence>
<dbReference type="Proteomes" id="UP000272490">
    <property type="component" value="Unassembled WGS sequence"/>
</dbReference>
<dbReference type="RefSeq" id="WP_128673559.1">
    <property type="nucleotide sequence ID" value="NZ_RRCO01000001.1"/>
</dbReference>
<dbReference type="PANTHER" id="PTHR32507">
    <property type="entry name" value="NA(+)/H(+) ANTIPORTER 1"/>
    <property type="match status" value="1"/>
</dbReference>
<evidence type="ECO:0000313" key="11">
    <source>
        <dbReference type="Proteomes" id="UP000272490"/>
    </source>
</evidence>
<keyword evidence="3" id="KW-0050">Antiport</keyword>
<keyword evidence="6" id="KW-0406">Ion transport</keyword>
<accession>A0A3P3R2P0</accession>
<evidence type="ECO:0000256" key="2">
    <source>
        <dbReference type="ARBA" id="ARBA00022448"/>
    </source>
</evidence>
<name>A0A3P3R2P0_9FIRM</name>
<keyword evidence="11" id="KW-1185">Reference proteome</keyword>
<feature type="transmembrane region" description="Helical" evidence="8">
    <location>
        <begin position="25"/>
        <end position="47"/>
    </location>
</feature>
<keyword evidence="4 8" id="KW-0812">Transmembrane</keyword>
<feature type="transmembrane region" description="Helical" evidence="8">
    <location>
        <begin position="84"/>
        <end position="107"/>
    </location>
</feature>
<protein>
    <recommendedName>
        <fullName evidence="9">Cation/H+ exchanger transmembrane domain-containing protein</fullName>
    </recommendedName>
</protein>
<comment type="caution">
    <text evidence="10">The sequence shown here is derived from an EMBL/GenBank/DDBJ whole genome shotgun (WGS) entry which is preliminary data.</text>
</comment>
<evidence type="ECO:0000256" key="5">
    <source>
        <dbReference type="ARBA" id="ARBA00022989"/>
    </source>
</evidence>
<gene>
    <name evidence="10" type="ORF">EHV10_04260</name>
</gene>
<dbReference type="InterPro" id="IPR006153">
    <property type="entry name" value="Cation/H_exchanger_TM"/>
</dbReference>